<reference evidence="2" key="2">
    <citation type="submission" date="2022-01" db="EMBL/GenBank/DDBJ databases">
        <authorList>
            <person name="Yamashiro T."/>
            <person name="Shiraishi A."/>
            <person name="Satake H."/>
            <person name="Nakayama K."/>
        </authorList>
    </citation>
    <scope>NUCLEOTIDE SEQUENCE</scope>
</reference>
<dbReference type="InterPro" id="IPR013103">
    <property type="entry name" value="RVT_2"/>
</dbReference>
<evidence type="ECO:0000313" key="2">
    <source>
        <dbReference type="EMBL" id="GJT33810.1"/>
    </source>
</evidence>
<evidence type="ECO:0000313" key="3">
    <source>
        <dbReference type="Proteomes" id="UP001151760"/>
    </source>
</evidence>
<proteinExistence type="predicted"/>
<dbReference type="Proteomes" id="UP001151760">
    <property type="component" value="Unassembled WGS sequence"/>
</dbReference>
<name>A0ABQ5D3C5_9ASTR</name>
<sequence length="1020" mass="116728">MSNKHQELTSPEQTAPGKDFSNPLIVDSLLKTIWSSMHHVITMKHWLVQSKRLLMDVKGNFLYGKIEEEVYVCQPPGFEDPNFLDRVNKMDVKSAFLYGKIEEEVYVCQPPGFEDPDFLDRVYKVEKTLYRLHQASRAWYEILSTYLLENRFQRGQIDKTLFIKRDQGLQVKQKEDGIFISQDKYVTEILRKFGFSDVKTANTPMKTHKPLLKDTDGKDVDEHTYRSMIGSLMYLTSSRPDIIYLKGQPKLGLWYPKVSPFDLVALPDSDYAGASLDRKSTTGGCQFLRCRLISWQCKKQTVVANSTTEAEYVAASSCCGQVLWIQNQILDYGYNFMHTKIYIDNESTICIVKNPIFHSKTKHIEIRHHFIRDSNEKKLIQMIKIHTDKNVADLLTKAFDKGIGVNAGNSKLMLLGINLLLLEKVNAARHNLLLLVFADSHNRVAFLAKPNESDGFEQILDFLNVNPIKYTLTVNPTIYTSCIEKFWATAKVKTVNGEVQLQALVDGKKVIITETIFLDKQVGDMFTHDKKFVTPSHTKKVFGNMKRVGKGFSRAVTPLFPTMMVQAQEEMGEEPIVDEASNEENEPTHSNDPLISVLDLENTKTAQAQEILSLKLRVKRLEKKRGSRTHKLKRLFKVGRSAQVVSSEDEGLGHQEDAFKEGRKIDDINKDVEVTLVDKTQGRYGDDLVFDTSVHDGEEVFAGHDVVKKEVSTVDPVTTAGEVVTTASVKVSAARATPVSAATTTTTTDITKVDLTLAQALAELRSAKPKDKGKAKMIEPEKPLKKKEQIRLDEELSFKLQAEEEEQARLAREKAEKVEEANISWDNLQAMIEADRIRLNMFVDMDTELVKESSKKDEAEMAEDNDEVAIDAIPLATKPAVIVDYKIHRKGRQGYYEIMRADRSFKIYLFFSQLIKSFDREDLETLWKLVKAKHGNTRLEEGYERVLWGDLKTMFEHHVEDLIWRNLQGKKVLPWRLYDSCGIHFVRFEDIHIYMLVEKRYPLTPTTITDMLNKKLKFDY</sequence>
<dbReference type="Pfam" id="PF07727">
    <property type="entry name" value="RVT_2"/>
    <property type="match status" value="1"/>
</dbReference>
<gene>
    <name evidence="2" type="ORF">Tco_0924229</name>
</gene>
<organism evidence="2 3">
    <name type="scientific">Tanacetum coccineum</name>
    <dbReference type="NCBI Taxonomy" id="301880"/>
    <lineage>
        <taxon>Eukaryota</taxon>
        <taxon>Viridiplantae</taxon>
        <taxon>Streptophyta</taxon>
        <taxon>Embryophyta</taxon>
        <taxon>Tracheophyta</taxon>
        <taxon>Spermatophyta</taxon>
        <taxon>Magnoliopsida</taxon>
        <taxon>eudicotyledons</taxon>
        <taxon>Gunneridae</taxon>
        <taxon>Pentapetalae</taxon>
        <taxon>asterids</taxon>
        <taxon>campanulids</taxon>
        <taxon>Asterales</taxon>
        <taxon>Asteraceae</taxon>
        <taxon>Asteroideae</taxon>
        <taxon>Anthemideae</taxon>
        <taxon>Anthemidinae</taxon>
        <taxon>Tanacetum</taxon>
    </lineage>
</organism>
<dbReference type="PANTHER" id="PTHR11439">
    <property type="entry name" value="GAG-POL-RELATED RETROTRANSPOSON"/>
    <property type="match status" value="1"/>
</dbReference>
<protein>
    <submittedName>
        <fullName evidence="2">Ribonuclease H-like domain-containing protein</fullName>
    </submittedName>
</protein>
<dbReference type="CDD" id="cd09272">
    <property type="entry name" value="RNase_HI_RT_Ty1"/>
    <property type="match status" value="1"/>
</dbReference>
<accession>A0ABQ5D3C5</accession>
<dbReference type="PANTHER" id="PTHR11439:SF495">
    <property type="entry name" value="REVERSE TRANSCRIPTASE, RNA-DEPENDENT DNA POLYMERASE-RELATED"/>
    <property type="match status" value="1"/>
</dbReference>
<comment type="caution">
    <text evidence="2">The sequence shown here is derived from an EMBL/GenBank/DDBJ whole genome shotgun (WGS) entry which is preliminary data.</text>
</comment>
<evidence type="ECO:0000259" key="1">
    <source>
        <dbReference type="Pfam" id="PF07727"/>
    </source>
</evidence>
<reference evidence="2" key="1">
    <citation type="journal article" date="2022" name="Int. J. Mol. Sci.">
        <title>Draft Genome of Tanacetum Coccineum: Genomic Comparison of Closely Related Tanacetum-Family Plants.</title>
        <authorList>
            <person name="Yamashiro T."/>
            <person name="Shiraishi A."/>
            <person name="Nakayama K."/>
            <person name="Satake H."/>
        </authorList>
    </citation>
    <scope>NUCLEOTIDE SEQUENCE</scope>
</reference>
<dbReference type="EMBL" id="BQNB010014910">
    <property type="protein sequence ID" value="GJT33810.1"/>
    <property type="molecule type" value="Genomic_DNA"/>
</dbReference>
<keyword evidence="3" id="KW-1185">Reference proteome</keyword>
<feature type="domain" description="Reverse transcriptase Ty1/copia-type" evidence="1">
    <location>
        <begin position="87"/>
        <end position="166"/>
    </location>
</feature>